<dbReference type="AlphaFoldDB" id="U1Y0D3"/>
<reference evidence="1 2" key="1">
    <citation type="submission" date="2013-08" db="EMBL/GenBank/DDBJ databases">
        <authorList>
            <person name="Weinstock G."/>
            <person name="Sodergren E."/>
            <person name="Wylie T."/>
            <person name="Fulton L."/>
            <person name="Fulton R."/>
            <person name="Fronick C."/>
            <person name="O'Laughlin M."/>
            <person name="Godfrey J."/>
            <person name="Miner T."/>
            <person name="Herter B."/>
            <person name="Appelbaum E."/>
            <person name="Cordes M."/>
            <person name="Lek S."/>
            <person name="Wollam A."/>
            <person name="Pepin K.H."/>
            <person name="Palsikar V.B."/>
            <person name="Mitreva M."/>
            <person name="Wilson R.K."/>
        </authorList>
    </citation>
    <scope>NUCLEOTIDE SEQUENCE [LARGE SCALE GENOMIC DNA]</scope>
    <source>
        <strain evidence="1 2">ATCC 12856</strain>
    </source>
</reference>
<dbReference type="HOGENOM" id="CLU_1691869_0_0_9"/>
<dbReference type="PATRIC" id="fig|649747.3.peg.4980"/>
<proteinExistence type="predicted"/>
<name>U1Y0D3_ANEAE</name>
<evidence type="ECO:0000313" key="1">
    <source>
        <dbReference type="EMBL" id="ERI05692.1"/>
    </source>
</evidence>
<dbReference type="RefSeq" id="WP_021619353.1">
    <property type="nucleotide sequence ID" value="NZ_KE952677.1"/>
</dbReference>
<organism evidence="1 2">
    <name type="scientific">Aneurinibacillus aneurinilyticus ATCC 12856</name>
    <dbReference type="NCBI Taxonomy" id="649747"/>
    <lineage>
        <taxon>Bacteria</taxon>
        <taxon>Bacillati</taxon>
        <taxon>Bacillota</taxon>
        <taxon>Bacilli</taxon>
        <taxon>Bacillales</taxon>
        <taxon>Paenibacillaceae</taxon>
        <taxon>Aneurinibacillus group</taxon>
        <taxon>Aneurinibacillus</taxon>
    </lineage>
</organism>
<evidence type="ECO:0000313" key="2">
    <source>
        <dbReference type="Proteomes" id="UP000016511"/>
    </source>
</evidence>
<accession>U1Y0D3</accession>
<sequence>MNFKDEAVKAKMEQFSHVGFSLLGMECRMGMLAKALEEAQSESLECTRLIEHIRMKQKFYYLMGTYIEKVHIHEDKSIEQQIIDSIIETGNAILDDTFELSFLKRIDCSEVIYAGLKEIENSYFIELMVDLFEEDAEVIDWLNDHFYIPDNLYLC</sequence>
<gene>
    <name evidence="1" type="ORF">HMPREF0083_05539</name>
</gene>
<dbReference type="STRING" id="649747.HMPREF0083_05539"/>
<dbReference type="GeneID" id="92837490"/>
<keyword evidence="2" id="KW-1185">Reference proteome</keyword>
<dbReference type="EMBL" id="AWSJ01000347">
    <property type="protein sequence ID" value="ERI05692.1"/>
    <property type="molecule type" value="Genomic_DNA"/>
</dbReference>
<comment type="caution">
    <text evidence="1">The sequence shown here is derived from an EMBL/GenBank/DDBJ whole genome shotgun (WGS) entry which is preliminary data.</text>
</comment>
<protein>
    <submittedName>
        <fullName evidence="1">Uncharacterized protein</fullName>
    </submittedName>
</protein>
<dbReference type="Proteomes" id="UP000016511">
    <property type="component" value="Unassembled WGS sequence"/>
</dbReference>